<name>A0A0U3F576_9CREN</name>
<protein>
    <submittedName>
        <fullName evidence="2">Uncharacterized protein</fullName>
    </submittedName>
</protein>
<dbReference type="RefSeq" id="WP_075050294.1">
    <property type="nucleotide sequence ID" value="NZ_CP006867.1"/>
</dbReference>
<evidence type="ECO:0000313" key="3">
    <source>
        <dbReference type="Proteomes" id="UP000060778"/>
    </source>
</evidence>
<keyword evidence="1" id="KW-0472">Membrane</keyword>
<dbReference type="KEGG" id="iis:EYM_06815"/>
<dbReference type="EMBL" id="CP006867">
    <property type="protein sequence ID" value="ALU12725.1"/>
    <property type="molecule type" value="Genomic_DNA"/>
</dbReference>
<evidence type="ECO:0000256" key="1">
    <source>
        <dbReference type="SAM" id="Phobius"/>
    </source>
</evidence>
<proteinExistence type="predicted"/>
<feature type="transmembrane region" description="Helical" evidence="1">
    <location>
        <begin position="158"/>
        <end position="176"/>
    </location>
</feature>
<organism evidence="2 3">
    <name type="scientific">Ignicoccus islandicus DSM 13165</name>
    <dbReference type="NCBI Taxonomy" id="940295"/>
    <lineage>
        <taxon>Archaea</taxon>
        <taxon>Thermoproteota</taxon>
        <taxon>Thermoprotei</taxon>
        <taxon>Desulfurococcales</taxon>
        <taxon>Desulfurococcaceae</taxon>
        <taxon>Ignicoccus</taxon>
    </lineage>
</organism>
<gene>
    <name evidence="2" type="ORF">EYM_06815</name>
</gene>
<dbReference type="Proteomes" id="UP000060778">
    <property type="component" value="Chromosome"/>
</dbReference>
<keyword evidence="3" id="KW-1185">Reference proteome</keyword>
<keyword evidence="1" id="KW-1133">Transmembrane helix</keyword>
<dbReference type="GeneID" id="30680736"/>
<feature type="transmembrane region" description="Helical" evidence="1">
    <location>
        <begin position="96"/>
        <end position="115"/>
    </location>
</feature>
<keyword evidence="1" id="KW-0812">Transmembrane</keyword>
<evidence type="ECO:0000313" key="2">
    <source>
        <dbReference type="EMBL" id="ALU12725.1"/>
    </source>
</evidence>
<reference evidence="2 3" key="1">
    <citation type="submission" date="2013-11" db="EMBL/GenBank/DDBJ databases">
        <title>Comparative genomics of Ignicoccus.</title>
        <authorList>
            <person name="Podar M."/>
        </authorList>
    </citation>
    <scope>NUCLEOTIDE SEQUENCE [LARGE SCALE GENOMIC DNA]</scope>
    <source>
        <strain evidence="2 3">DSM 13165</strain>
    </source>
</reference>
<dbReference type="AlphaFoldDB" id="A0A0U3F576"/>
<sequence length="259" mass="29402">MTWGCKAFKEKILTKLNQMSLDLAREGSRNNVQLIEVIRDLGDQVDPSVPCSLRSWEFWRKAYLELRNANSDENEARKLRALVEYLNEVNAFDIKWISVVNLVSLITLTTTVLLTGPSIPSYLGLVALLMSKIYPLETLIFSSTIIPTSILIHNIEMYPLASIIALLNAFSIFGVFGEKPKYREVKTTQKLEIKVSEDEILTMLKQVYGKEAKDILDFLVTQLIVEGYTKDEALSEIWRRLTGEETSRGHESSTEVSHA</sequence>
<dbReference type="STRING" id="940295.EYM_06815"/>
<accession>A0A0U3F576</accession>